<dbReference type="InterPro" id="IPR011662">
    <property type="entry name" value="Secretin/TonB_short_N"/>
</dbReference>
<feature type="signal peptide" evidence="16">
    <location>
        <begin position="1"/>
        <end position="22"/>
    </location>
</feature>
<dbReference type="InterPro" id="IPR010105">
    <property type="entry name" value="TonB_sidphr_rcpt"/>
</dbReference>
<evidence type="ECO:0000259" key="17">
    <source>
        <dbReference type="SMART" id="SM00965"/>
    </source>
</evidence>
<evidence type="ECO:0000256" key="10">
    <source>
        <dbReference type="ARBA" id="ARBA00023077"/>
    </source>
</evidence>
<comment type="caution">
    <text evidence="18">The sequence shown here is derived from an EMBL/GenBank/DDBJ whole genome shotgun (WGS) entry which is preliminary data.</text>
</comment>
<keyword evidence="19" id="KW-1185">Reference proteome</keyword>
<reference evidence="18" key="1">
    <citation type="submission" date="2022-01" db="EMBL/GenBank/DDBJ databases">
        <authorList>
            <person name="Karlyshev A.V."/>
            <person name="Jaspars M."/>
        </authorList>
    </citation>
    <scope>NUCLEOTIDE SEQUENCE</scope>
    <source>
        <strain evidence="18">AGSA3-2</strain>
    </source>
</reference>
<dbReference type="SMART" id="SM00965">
    <property type="entry name" value="STN"/>
    <property type="match status" value="1"/>
</dbReference>
<evidence type="ECO:0000256" key="15">
    <source>
        <dbReference type="RuleBase" id="RU003357"/>
    </source>
</evidence>
<keyword evidence="12 18" id="KW-0675">Receptor</keyword>
<evidence type="ECO:0000256" key="2">
    <source>
        <dbReference type="ARBA" id="ARBA00009810"/>
    </source>
</evidence>
<keyword evidence="11 14" id="KW-0472">Membrane</keyword>
<dbReference type="GO" id="GO:0015344">
    <property type="term" value="F:siderophore uptake transmembrane transporter activity"/>
    <property type="evidence" value="ECO:0007669"/>
    <property type="project" value="TreeGrafter"/>
</dbReference>
<dbReference type="Proteomes" id="UP001107961">
    <property type="component" value="Unassembled WGS sequence"/>
</dbReference>
<feature type="domain" description="Secretin/TonB short N-terminal" evidence="17">
    <location>
        <begin position="45"/>
        <end position="96"/>
    </location>
</feature>
<evidence type="ECO:0000256" key="3">
    <source>
        <dbReference type="ARBA" id="ARBA00022448"/>
    </source>
</evidence>
<evidence type="ECO:0000256" key="8">
    <source>
        <dbReference type="ARBA" id="ARBA00023004"/>
    </source>
</evidence>
<keyword evidence="8" id="KW-0408">Iron</keyword>
<dbReference type="NCBIfam" id="TIGR01783">
    <property type="entry name" value="TonB-siderophor"/>
    <property type="match status" value="1"/>
</dbReference>
<dbReference type="Pfam" id="PF00593">
    <property type="entry name" value="TonB_dep_Rec_b-barrel"/>
    <property type="match status" value="1"/>
</dbReference>
<evidence type="ECO:0000256" key="12">
    <source>
        <dbReference type="ARBA" id="ARBA00023170"/>
    </source>
</evidence>
<dbReference type="FunFam" id="2.40.170.20:FF:000005">
    <property type="entry name" value="TonB-dependent siderophore receptor"/>
    <property type="match status" value="1"/>
</dbReference>
<dbReference type="InterPro" id="IPR000531">
    <property type="entry name" value="Beta-barrel_TonB"/>
</dbReference>
<keyword evidence="5" id="KW-0410">Iron transport</keyword>
<dbReference type="InterPro" id="IPR039426">
    <property type="entry name" value="TonB-dep_rcpt-like"/>
</dbReference>
<keyword evidence="3 14" id="KW-0813">Transport</keyword>
<keyword evidence="13 14" id="KW-0998">Cell outer membrane</keyword>
<evidence type="ECO:0000256" key="13">
    <source>
        <dbReference type="ARBA" id="ARBA00023237"/>
    </source>
</evidence>
<gene>
    <name evidence="18" type="ORF">LZG35_06050</name>
</gene>
<sequence>MSLNPLRAALFGAVILTSAAQAASLNLPAQSLDQALLDLADATGVTLIYDTALIRGKQSPALRGDYSTTAALDQLLAGSGLRYRRNEDGSYTLEPAPAQSSRAQSPARSNVLAPVAVTAQAATKIDQPTLETAQSISVVRREQIESQGSETVQQALRYTPGVFTDQIGASKRYDYVVMRGFSDDSIDNIYLDGLKTMGDPGTFNSIQVDPYFLERVEVVKGPSSVLYGRASPGGLVNLTSKQPLFETRQEIQFRAGSNDYLGAAFDFAGPLGDRAAYRIIGLTEGGDTQFDHVEQKRHAIAPSFTIDLSDRTTLDLMAYYQDDPEGGSHSGLPAEGTLYRHNGRYVSRHFFEGEPGYEQYERTQKMIGYRLEHVINDTFRFRQNYRYLESDVQLQQVYAYGWVGDSNELNRYFSGADEHLSAHAVDTQLQADFDKWGLRHTVLLGFDYQHRDVDALWLSGAFPPIDAFDPVYGAGPVADFVPSDNDRKLIQTGIYLQDTMSLDNWRFSLGGRQDWVRTANVDVASGARSSQNRSRFSGRAGVLYLFDNGLAPYASYSESFNPSVYTDEDGNPLKPTEGTQYETGVKYQPRDGRGIYTLSLFHIDQENVAVRLPQIEIYKPIGQIRSRGVELEAQTMVTDQLALQASYTYTDIRYQDAEQDIEGNRVNQAPRHQAALWGQYRFNDGALESLDVGLGARVVTGIVADRANTRTVPSYTLFDASLGYDLSRIGLHGMDLRVNVNNLTDKEYVASCYSLDYCYMGAERSVMATLTYRLR</sequence>
<dbReference type="GO" id="GO:0015891">
    <property type="term" value="P:siderophore transport"/>
    <property type="evidence" value="ECO:0007669"/>
    <property type="project" value="InterPro"/>
</dbReference>
<evidence type="ECO:0000256" key="11">
    <source>
        <dbReference type="ARBA" id="ARBA00023136"/>
    </source>
</evidence>
<dbReference type="CDD" id="cd01347">
    <property type="entry name" value="ligand_gated_channel"/>
    <property type="match status" value="1"/>
</dbReference>
<dbReference type="InterPro" id="IPR037066">
    <property type="entry name" value="Plug_dom_sf"/>
</dbReference>
<dbReference type="Gene3D" id="2.170.130.10">
    <property type="entry name" value="TonB-dependent receptor, plug domain"/>
    <property type="match status" value="1"/>
</dbReference>
<evidence type="ECO:0000256" key="14">
    <source>
        <dbReference type="PROSITE-ProRule" id="PRU01360"/>
    </source>
</evidence>
<dbReference type="PANTHER" id="PTHR32552:SF68">
    <property type="entry name" value="FERRICHROME OUTER MEMBRANE TRANSPORTER_PHAGE RECEPTOR"/>
    <property type="match status" value="1"/>
</dbReference>
<dbReference type="EMBL" id="JAJVKT010000005">
    <property type="protein sequence ID" value="MCE7508193.1"/>
    <property type="molecule type" value="Genomic_DNA"/>
</dbReference>
<dbReference type="RefSeq" id="WP_055100480.1">
    <property type="nucleotide sequence ID" value="NZ_CP012331.1"/>
</dbReference>
<dbReference type="Pfam" id="PF07715">
    <property type="entry name" value="Plug"/>
    <property type="match status" value="1"/>
</dbReference>
<keyword evidence="6 14" id="KW-0812">Transmembrane</keyword>
<evidence type="ECO:0000256" key="6">
    <source>
        <dbReference type="ARBA" id="ARBA00022692"/>
    </source>
</evidence>
<dbReference type="InterPro" id="IPR012910">
    <property type="entry name" value="Plug_dom"/>
</dbReference>
<protein>
    <submittedName>
        <fullName evidence="18">TonB-dependent siderophore receptor</fullName>
    </submittedName>
</protein>
<keyword evidence="7 16" id="KW-0732">Signal</keyword>
<dbReference type="Pfam" id="PF07660">
    <property type="entry name" value="STN"/>
    <property type="match status" value="1"/>
</dbReference>
<dbReference type="Gene3D" id="2.40.170.20">
    <property type="entry name" value="TonB-dependent receptor, beta-barrel domain"/>
    <property type="match status" value="1"/>
</dbReference>
<name>A0A9Q3W508_9GAMM</name>
<feature type="chain" id="PRO_5040411016" evidence="16">
    <location>
        <begin position="23"/>
        <end position="775"/>
    </location>
</feature>
<keyword evidence="4 14" id="KW-1134">Transmembrane beta strand</keyword>
<dbReference type="PROSITE" id="PS52016">
    <property type="entry name" value="TONB_DEPENDENT_REC_3"/>
    <property type="match status" value="1"/>
</dbReference>
<dbReference type="PANTHER" id="PTHR32552">
    <property type="entry name" value="FERRICHROME IRON RECEPTOR-RELATED"/>
    <property type="match status" value="1"/>
</dbReference>
<evidence type="ECO:0000256" key="4">
    <source>
        <dbReference type="ARBA" id="ARBA00022452"/>
    </source>
</evidence>
<dbReference type="SUPFAM" id="SSF56935">
    <property type="entry name" value="Porins"/>
    <property type="match status" value="1"/>
</dbReference>
<comment type="similarity">
    <text evidence="2 14 15">Belongs to the TonB-dependent receptor family.</text>
</comment>
<keyword evidence="9" id="KW-0406">Ion transport</keyword>
<evidence type="ECO:0000256" key="1">
    <source>
        <dbReference type="ARBA" id="ARBA00004571"/>
    </source>
</evidence>
<dbReference type="FunFam" id="2.170.130.10:FF:000001">
    <property type="entry name" value="Catecholate siderophore TonB-dependent receptor"/>
    <property type="match status" value="1"/>
</dbReference>
<evidence type="ECO:0000256" key="5">
    <source>
        <dbReference type="ARBA" id="ARBA00022496"/>
    </source>
</evidence>
<evidence type="ECO:0000256" key="7">
    <source>
        <dbReference type="ARBA" id="ARBA00022729"/>
    </source>
</evidence>
<organism evidence="18 19">
    <name type="scientific">Alloalcanivorax xenomutans</name>
    <dbReference type="NCBI Taxonomy" id="1094342"/>
    <lineage>
        <taxon>Bacteria</taxon>
        <taxon>Pseudomonadati</taxon>
        <taxon>Pseudomonadota</taxon>
        <taxon>Gammaproteobacteria</taxon>
        <taxon>Oceanospirillales</taxon>
        <taxon>Alcanivoracaceae</taxon>
        <taxon>Alloalcanivorax</taxon>
    </lineage>
</organism>
<accession>A0A9Q3W508</accession>
<dbReference type="GO" id="GO:0009279">
    <property type="term" value="C:cell outer membrane"/>
    <property type="evidence" value="ECO:0007669"/>
    <property type="project" value="UniProtKB-SubCell"/>
</dbReference>
<dbReference type="Gene3D" id="3.55.50.30">
    <property type="match status" value="1"/>
</dbReference>
<dbReference type="AlphaFoldDB" id="A0A9Q3W508"/>
<dbReference type="InterPro" id="IPR036942">
    <property type="entry name" value="Beta-barrel_TonB_sf"/>
</dbReference>
<evidence type="ECO:0000313" key="19">
    <source>
        <dbReference type="Proteomes" id="UP001107961"/>
    </source>
</evidence>
<dbReference type="GO" id="GO:0038023">
    <property type="term" value="F:signaling receptor activity"/>
    <property type="evidence" value="ECO:0007669"/>
    <property type="project" value="InterPro"/>
</dbReference>
<evidence type="ECO:0000256" key="9">
    <source>
        <dbReference type="ARBA" id="ARBA00023065"/>
    </source>
</evidence>
<comment type="subcellular location">
    <subcellularLocation>
        <location evidence="1 14">Cell outer membrane</location>
        <topology evidence="1 14">Multi-pass membrane protein</topology>
    </subcellularLocation>
</comment>
<dbReference type="KEGG" id="axe:P40_19785"/>
<keyword evidence="10 15" id="KW-0798">TonB box</keyword>
<evidence type="ECO:0000256" key="16">
    <source>
        <dbReference type="SAM" id="SignalP"/>
    </source>
</evidence>
<evidence type="ECO:0000313" key="18">
    <source>
        <dbReference type="EMBL" id="MCE7508193.1"/>
    </source>
</evidence>
<proteinExistence type="inferred from homology"/>